<accession>A0A1M3TM96</accession>
<reference evidence="3" key="1">
    <citation type="journal article" date="2017" name="Genome Biol.">
        <title>Comparative genomics reveals high biological diversity and specific adaptations in the industrially and medically important fungal genus Aspergillus.</title>
        <authorList>
            <person name="de Vries R.P."/>
            <person name="Riley R."/>
            <person name="Wiebenga A."/>
            <person name="Aguilar-Osorio G."/>
            <person name="Amillis S."/>
            <person name="Uchima C.A."/>
            <person name="Anderluh G."/>
            <person name="Asadollahi M."/>
            <person name="Askin M."/>
            <person name="Barry K."/>
            <person name="Battaglia E."/>
            <person name="Bayram O."/>
            <person name="Benocci T."/>
            <person name="Braus-Stromeyer S.A."/>
            <person name="Caldana C."/>
            <person name="Canovas D."/>
            <person name="Cerqueira G.C."/>
            <person name="Chen F."/>
            <person name="Chen W."/>
            <person name="Choi C."/>
            <person name="Clum A."/>
            <person name="Dos Santos R.A."/>
            <person name="Damasio A.R."/>
            <person name="Diallinas G."/>
            <person name="Emri T."/>
            <person name="Fekete E."/>
            <person name="Flipphi M."/>
            <person name="Freyberg S."/>
            <person name="Gallo A."/>
            <person name="Gournas C."/>
            <person name="Habgood R."/>
            <person name="Hainaut M."/>
            <person name="Harispe M.L."/>
            <person name="Henrissat B."/>
            <person name="Hilden K.S."/>
            <person name="Hope R."/>
            <person name="Hossain A."/>
            <person name="Karabika E."/>
            <person name="Karaffa L."/>
            <person name="Karanyi Z."/>
            <person name="Krasevec N."/>
            <person name="Kuo A."/>
            <person name="Kusch H."/>
            <person name="LaButti K."/>
            <person name="Lagendijk E.L."/>
            <person name="Lapidus A."/>
            <person name="Levasseur A."/>
            <person name="Lindquist E."/>
            <person name="Lipzen A."/>
            <person name="Logrieco A.F."/>
            <person name="MacCabe A."/>
            <person name="Maekelae M.R."/>
            <person name="Malavazi I."/>
            <person name="Melin P."/>
            <person name="Meyer V."/>
            <person name="Mielnichuk N."/>
            <person name="Miskei M."/>
            <person name="Molnar A.P."/>
            <person name="Mule G."/>
            <person name="Ngan C.Y."/>
            <person name="Orejas M."/>
            <person name="Orosz E."/>
            <person name="Ouedraogo J.P."/>
            <person name="Overkamp K.M."/>
            <person name="Park H.-S."/>
            <person name="Perrone G."/>
            <person name="Piumi F."/>
            <person name="Punt P.J."/>
            <person name="Ram A.F."/>
            <person name="Ramon A."/>
            <person name="Rauscher S."/>
            <person name="Record E."/>
            <person name="Riano-Pachon D.M."/>
            <person name="Robert V."/>
            <person name="Roehrig J."/>
            <person name="Ruller R."/>
            <person name="Salamov A."/>
            <person name="Salih N.S."/>
            <person name="Samson R.A."/>
            <person name="Sandor E."/>
            <person name="Sanguinetti M."/>
            <person name="Schuetze T."/>
            <person name="Sepcic K."/>
            <person name="Shelest E."/>
            <person name="Sherlock G."/>
            <person name="Sophianopoulou V."/>
            <person name="Squina F.M."/>
            <person name="Sun H."/>
            <person name="Susca A."/>
            <person name="Todd R.B."/>
            <person name="Tsang A."/>
            <person name="Unkles S.E."/>
            <person name="van de Wiele N."/>
            <person name="van Rossen-Uffink D."/>
            <person name="Oliveira J.V."/>
            <person name="Vesth T.C."/>
            <person name="Visser J."/>
            <person name="Yu J.-H."/>
            <person name="Zhou M."/>
            <person name="Andersen M.R."/>
            <person name="Archer D.B."/>
            <person name="Baker S.E."/>
            <person name="Benoit I."/>
            <person name="Brakhage A.A."/>
            <person name="Braus G.H."/>
            <person name="Fischer R."/>
            <person name="Frisvad J.C."/>
            <person name="Goldman G.H."/>
            <person name="Houbraken J."/>
            <person name="Oakley B."/>
            <person name="Pocsi I."/>
            <person name="Scazzocchio C."/>
            <person name="Seiboth B."/>
            <person name="vanKuyk P.A."/>
            <person name="Wortman J."/>
            <person name="Dyer P.S."/>
            <person name="Grigoriev I.V."/>
        </authorList>
    </citation>
    <scope>NUCLEOTIDE SEQUENCE [LARGE SCALE GENOMIC DNA]</scope>
    <source>
        <strain evidence="3">CBS 106.47</strain>
    </source>
</reference>
<dbReference type="AlphaFoldDB" id="A0A1M3TM96"/>
<evidence type="ECO:0000313" key="2">
    <source>
        <dbReference type="EMBL" id="OJZ87958.1"/>
    </source>
</evidence>
<dbReference type="EMBL" id="KV878239">
    <property type="protein sequence ID" value="OJZ87958.1"/>
    <property type="molecule type" value="Genomic_DNA"/>
</dbReference>
<feature type="transmembrane region" description="Helical" evidence="1">
    <location>
        <begin position="56"/>
        <end position="77"/>
    </location>
</feature>
<proteinExistence type="predicted"/>
<dbReference type="VEuPathDB" id="FungiDB:ASPFODRAFT_524142"/>
<name>A0A1M3TM96_ASPLC</name>
<organism evidence="2 3">
    <name type="scientific">Aspergillus luchuensis (strain CBS 106.47)</name>
    <dbReference type="NCBI Taxonomy" id="1137211"/>
    <lineage>
        <taxon>Eukaryota</taxon>
        <taxon>Fungi</taxon>
        <taxon>Dikarya</taxon>
        <taxon>Ascomycota</taxon>
        <taxon>Pezizomycotina</taxon>
        <taxon>Eurotiomycetes</taxon>
        <taxon>Eurotiomycetidae</taxon>
        <taxon>Eurotiales</taxon>
        <taxon>Aspergillaceae</taxon>
        <taxon>Aspergillus</taxon>
        <taxon>Aspergillus subgen. Circumdati</taxon>
    </lineage>
</organism>
<keyword evidence="1" id="KW-0812">Transmembrane</keyword>
<gene>
    <name evidence="2" type="ORF">ASPFODRAFT_524142</name>
</gene>
<evidence type="ECO:0000313" key="3">
    <source>
        <dbReference type="Proteomes" id="UP000184063"/>
    </source>
</evidence>
<protein>
    <submittedName>
        <fullName evidence="2">Uncharacterized protein</fullName>
    </submittedName>
</protein>
<sequence length="79" mass="9323">MVRSVTIAETTPSQAVSVRHQVCIDHGNFSIFQVREALNETYRRVLNYCLMWMRELFTMCKTTVLLLLYFILFKVLLGY</sequence>
<dbReference type="Proteomes" id="UP000184063">
    <property type="component" value="Unassembled WGS sequence"/>
</dbReference>
<evidence type="ECO:0000256" key="1">
    <source>
        <dbReference type="SAM" id="Phobius"/>
    </source>
</evidence>
<keyword evidence="1" id="KW-1133">Transmembrane helix</keyword>
<keyword evidence="1" id="KW-0472">Membrane</keyword>